<sequence>MGRGVRNEGAVRHPRGHVRLHGVPGHRRDGGVAVTRTLLLMRHAQAEDGAGTADFDRPLTDRGRAQAESVGRLLVERGYRPDHVVCSSALRTRQTLEGVLGAMGHEPEVDHTEAAYLAGPESLLELVGHVDPEVNTLLVVGHNPTIAQVASSFVGPEALAAFSPATVASVELEVEWLYAAPGTGTGHILG</sequence>
<evidence type="ECO:0000256" key="1">
    <source>
        <dbReference type="SAM" id="MobiDB-lite"/>
    </source>
</evidence>
<feature type="region of interest" description="Disordered" evidence="1">
    <location>
        <begin position="1"/>
        <end position="27"/>
    </location>
</feature>
<evidence type="ECO:0000313" key="2">
    <source>
        <dbReference type="EMBL" id="MYR32776.1"/>
    </source>
</evidence>
<dbReference type="PANTHER" id="PTHR47623:SF1">
    <property type="entry name" value="OS09G0287300 PROTEIN"/>
    <property type="match status" value="1"/>
</dbReference>
<name>A0A7K2ISB4_9ACTN</name>
<dbReference type="InterPro" id="IPR029033">
    <property type="entry name" value="His_PPase_superfam"/>
</dbReference>
<comment type="caution">
    <text evidence="2">The sequence shown here is derived from an EMBL/GenBank/DDBJ whole genome shotgun (WGS) entry which is preliminary data.</text>
</comment>
<organism evidence="2 3">
    <name type="scientific">Nocardiopsis alba</name>
    <dbReference type="NCBI Taxonomy" id="53437"/>
    <lineage>
        <taxon>Bacteria</taxon>
        <taxon>Bacillati</taxon>
        <taxon>Actinomycetota</taxon>
        <taxon>Actinomycetes</taxon>
        <taxon>Streptosporangiales</taxon>
        <taxon>Nocardiopsidaceae</taxon>
        <taxon>Nocardiopsis</taxon>
    </lineage>
</organism>
<gene>
    <name evidence="2" type="ORF">GTW20_10945</name>
</gene>
<evidence type="ECO:0000313" key="3">
    <source>
        <dbReference type="Proteomes" id="UP000467124"/>
    </source>
</evidence>
<dbReference type="CDD" id="cd07040">
    <property type="entry name" value="HP"/>
    <property type="match status" value="1"/>
</dbReference>
<dbReference type="AlphaFoldDB" id="A0A7K2ISB4"/>
<dbReference type="InterPro" id="IPR013078">
    <property type="entry name" value="His_Pase_superF_clade-1"/>
</dbReference>
<protein>
    <submittedName>
        <fullName evidence="2">Histidine phosphatase family protein</fullName>
    </submittedName>
</protein>
<proteinExistence type="predicted"/>
<feature type="compositionally biased region" description="Basic and acidic residues" evidence="1">
    <location>
        <begin position="1"/>
        <end position="11"/>
    </location>
</feature>
<dbReference type="Pfam" id="PF00300">
    <property type="entry name" value="His_Phos_1"/>
    <property type="match status" value="1"/>
</dbReference>
<dbReference type="SUPFAM" id="SSF53254">
    <property type="entry name" value="Phosphoglycerate mutase-like"/>
    <property type="match status" value="1"/>
</dbReference>
<dbReference type="SMART" id="SM00855">
    <property type="entry name" value="PGAM"/>
    <property type="match status" value="1"/>
</dbReference>
<dbReference type="PANTHER" id="PTHR47623">
    <property type="entry name" value="OS09G0287300 PROTEIN"/>
    <property type="match status" value="1"/>
</dbReference>
<dbReference type="EMBL" id="WWHY01000001">
    <property type="protein sequence ID" value="MYR32776.1"/>
    <property type="molecule type" value="Genomic_DNA"/>
</dbReference>
<dbReference type="Gene3D" id="3.40.50.1240">
    <property type="entry name" value="Phosphoglycerate mutase-like"/>
    <property type="match status" value="1"/>
</dbReference>
<reference evidence="2 3" key="1">
    <citation type="journal article" date="2019" name="Nat. Commun.">
        <title>The antimicrobial potential of Streptomyces from insect microbiomes.</title>
        <authorList>
            <person name="Chevrette M.G."/>
            <person name="Carlson C.M."/>
            <person name="Ortega H.E."/>
            <person name="Thomas C."/>
            <person name="Ananiev G.E."/>
            <person name="Barns K.J."/>
            <person name="Book A.J."/>
            <person name="Cagnazzo J."/>
            <person name="Carlos C."/>
            <person name="Flanigan W."/>
            <person name="Grubbs K.J."/>
            <person name="Horn H.A."/>
            <person name="Hoffmann F.M."/>
            <person name="Klassen J.L."/>
            <person name="Knack J.J."/>
            <person name="Lewin G.R."/>
            <person name="McDonald B.R."/>
            <person name="Muller L."/>
            <person name="Melo W.G.P."/>
            <person name="Pinto-Tomas A.A."/>
            <person name="Schmitz A."/>
            <person name="Wendt-Pienkowski E."/>
            <person name="Wildman S."/>
            <person name="Zhao M."/>
            <person name="Zhang F."/>
            <person name="Bugni T.S."/>
            <person name="Andes D.R."/>
            <person name="Pupo M.T."/>
            <person name="Currie C.R."/>
        </authorList>
    </citation>
    <scope>NUCLEOTIDE SEQUENCE [LARGE SCALE GENOMIC DNA]</scope>
    <source>
        <strain evidence="2 3">SID5840</strain>
    </source>
</reference>
<accession>A0A7K2ISB4</accession>
<dbReference type="Proteomes" id="UP000467124">
    <property type="component" value="Unassembled WGS sequence"/>
</dbReference>